<accession>A0A1H5SIT1</accession>
<reference evidence="3 4" key="1">
    <citation type="submission" date="2016-10" db="EMBL/GenBank/DDBJ databases">
        <authorList>
            <person name="de Groot N.N."/>
        </authorList>
    </citation>
    <scope>NUCLEOTIDE SEQUENCE [LARGE SCALE GENOMIC DNA]</scope>
    <source>
        <strain evidence="3 4">Nm13</strain>
    </source>
</reference>
<feature type="signal peptide" evidence="2">
    <location>
        <begin position="1"/>
        <end position="33"/>
    </location>
</feature>
<evidence type="ECO:0000313" key="3">
    <source>
        <dbReference type="EMBL" id="SEF50314.1"/>
    </source>
</evidence>
<protein>
    <recommendedName>
        <fullName evidence="5">Outer membrane protein beta-barrel domain-containing protein</fullName>
    </recommendedName>
</protein>
<organism evidence="3 4">
    <name type="scientific">Nitrosomonas ureae</name>
    <dbReference type="NCBI Taxonomy" id="44577"/>
    <lineage>
        <taxon>Bacteria</taxon>
        <taxon>Pseudomonadati</taxon>
        <taxon>Pseudomonadota</taxon>
        <taxon>Betaproteobacteria</taxon>
        <taxon>Nitrosomonadales</taxon>
        <taxon>Nitrosomonadaceae</taxon>
        <taxon>Nitrosomonas</taxon>
    </lineage>
</organism>
<feature type="chain" id="PRO_5009284079" description="Outer membrane protein beta-barrel domain-containing protein" evidence="2">
    <location>
        <begin position="34"/>
        <end position="304"/>
    </location>
</feature>
<dbReference type="Proteomes" id="UP000236753">
    <property type="component" value="Unassembled WGS sequence"/>
</dbReference>
<gene>
    <name evidence="3" type="ORF">SAMN05216334_102212</name>
</gene>
<name>A0A1H5SIT1_9PROT</name>
<evidence type="ECO:0000256" key="2">
    <source>
        <dbReference type="SAM" id="SignalP"/>
    </source>
</evidence>
<dbReference type="EMBL" id="FNUX01000002">
    <property type="protein sequence ID" value="SEF50314.1"/>
    <property type="molecule type" value="Genomic_DNA"/>
</dbReference>
<keyword evidence="1" id="KW-0175">Coiled coil</keyword>
<dbReference type="RefSeq" id="WP_103965497.1">
    <property type="nucleotide sequence ID" value="NZ_FNUX01000002.1"/>
</dbReference>
<feature type="coiled-coil region" evidence="1">
    <location>
        <begin position="34"/>
        <end position="89"/>
    </location>
</feature>
<evidence type="ECO:0000313" key="4">
    <source>
        <dbReference type="Proteomes" id="UP000236753"/>
    </source>
</evidence>
<dbReference type="AlphaFoldDB" id="A0A1H5SIT1"/>
<evidence type="ECO:0000256" key="1">
    <source>
        <dbReference type="SAM" id="Coils"/>
    </source>
</evidence>
<keyword evidence="2" id="KW-0732">Signal</keyword>
<proteinExistence type="predicted"/>
<dbReference type="OrthoDB" id="5760633at2"/>
<sequence>MKYFLQKGRSAANFITIVSLFIIFAVTTTQAYAQDAAAQRIKQLENTLQEIQNELNRIKAESVQTTRKVEQIQETSVQTTRKVEQIQQASIPAERKSIDLDGMSQKKIMLFFRGGYGRSDGHRNGVSIESRVAPVGAQEQADRHAWYTGAGFDFQLTKDTWGFMPKTEIDAELMFEYKQYGHGILGNALANEPTQLAGGAYNPRGVTVNQFTLTASPKIKFNHFAEYKIRPWIIPAGLAIHVVSPPTESITVLEPGIMFAGGIEYNIWKDFFIGTDARYQLVAGSLDGTKIGGLTVGGYVGIGF</sequence>
<evidence type="ECO:0008006" key="5">
    <source>
        <dbReference type="Google" id="ProtNLM"/>
    </source>
</evidence>